<keyword evidence="4" id="KW-0732">Signal</keyword>
<feature type="compositionally biased region" description="Acidic residues" evidence="3">
    <location>
        <begin position="24"/>
        <end position="76"/>
    </location>
</feature>
<dbReference type="Pfam" id="PF25001">
    <property type="entry name" value="Aegyptin_C"/>
    <property type="match status" value="1"/>
</dbReference>
<evidence type="ECO:0000256" key="1">
    <source>
        <dbReference type="ARBA" id="ARBA00004613"/>
    </source>
</evidence>
<keyword evidence="2" id="KW-0964">Secreted</keyword>
<dbReference type="InterPro" id="IPR056799">
    <property type="entry name" value="ALL3/gSG7_salivary-like_helix"/>
</dbReference>
<evidence type="ECO:0000256" key="4">
    <source>
        <dbReference type="SAM" id="SignalP"/>
    </source>
</evidence>
<feature type="compositionally biased region" description="Acidic residues" evidence="3">
    <location>
        <begin position="84"/>
        <end position="105"/>
    </location>
</feature>
<feature type="region of interest" description="Disordered" evidence="3">
    <location>
        <begin position="19"/>
        <end position="128"/>
    </location>
</feature>
<dbReference type="EMBL" id="EZ114890">
    <property type="protein sequence ID" value="ACU30943.1"/>
    <property type="molecule type" value="mRNA"/>
</dbReference>
<evidence type="ECO:0000259" key="5">
    <source>
        <dbReference type="Pfam" id="PF25001"/>
    </source>
</evidence>
<evidence type="ECO:0000256" key="3">
    <source>
        <dbReference type="SAM" id="MobiDB-lite"/>
    </source>
</evidence>
<evidence type="ECO:0000313" key="6">
    <source>
        <dbReference type="EMBL" id="ACU30943.1"/>
    </source>
</evidence>
<evidence type="ECO:0000256" key="2">
    <source>
        <dbReference type="ARBA" id="ARBA00022525"/>
    </source>
</evidence>
<comment type="subcellular location">
    <subcellularLocation>
        <location evidence="1">Secreted</location>
    </subcellularLocation>
</comment>
<dbReference type="GO" id="GO:0005576">
    <property type="term" value="C:extracellular region"/>
    <property type="evidence" value="ECO:0007669"/>
    <property type="project" value="UniProtKB-SubCell"/>
</dbReference>
<accession>C6ZQT9</accession>
<feature type="compositionally biased region" description="Basic and acidic residues" evidence="3">
    <location>
        <begin position="110"/>
        <end position="127"/>
    </location>
</feature>
<feature type="signal peptide" evidence="4">
    <location>
        <begin position="1"/>
        <end position="19"/>
    </location>
</feature>
<reference evidence="6" key="1">
    <citation type="journal article" date="2010" name="J. Med. Entomol.">
        <title>The salivary gland transcriptome of the eastern tree hole mosquito, Ochlerotatus triseriatus.</title>
        <authorList>
            <person name="Calvo E."/>
            <person name="Sanchez-Vargas I."/>
            <person name="Kotsyfakis M."/>
            <person name="Favreau A.J."/>
            <person name="Barbian K.D."/>
            <person name="Pham V.M."/>
            <person name="Olson K.E."/>
            <person name="Ribeiro J.M."/>
        </authorList>
    </citation>
    <scope>NUCLEOTIDE SEQUENCE</scope>
    <source>
        <tissue evidence="6">Salivary glands</tissue>
    </source>
</reference>
<protein>
    <submittedName>
        <fullName evidence="6">Aegyptin 1</fullName>
    </submittedName>
</protein>
<sequence length="247" mass="25801">MKPLLKLFVAFCLLNFALSRPFPEGDEGAEDGGEEDKEETGDDAGGEDAGDGEDKPDDAAGDDAGGEDAEEGTADGDDAKQEDGEGGEGGDDEAGSDDAGGEDAGGDNAGDDKEGSPESGGAKDDRVNTYNQVSGLMDKETKVDQIQSTYLRPALDNDLQAGLRNPVIDAIGTVGDYSKISSCFKSMGSDVKKVIDQETKSFKACMSKKDASEYTCSEESSKKAREQFTQIGSKIVSCVSSKKTNVL</sequence>
<name>C6ZQT9_OCHTR</name>
<organism evidence="6">
    <name type="scientific">Ochlerotatus triseriatus</name>
    <name type="common">Eastern treehole mosquito</name>
    <name type="synonym">Aedes triseriatus</name>
    <dbReference type="NCBI Taxonomy" id="7162"/>
    <lineage>
        <taxon>Eukaryota</taxon>
        <taxon>Metazoa</taxon>
        <taxon>Ecdysozoa</taxon>
        <taxon>Arthropoda</taxon>
        <taxon>Hexapoda</taxon>
        <taxon>Insecta</taxon>
        <taxon>Pterygota</taxon>
        <taxon>Neoptera</taxon>
        <taxon>Endopterygota</taxon>
        <taxon>Diptera</taxon>
        <taxon>Nematocera</taxon>
        <taxon>Culicoidea</taxon>
        <taxon>Culicidae</taxon>
        <taxon>Culicinae</taxon>
        <taxon>Aedini</taxon>
        <taxon>Ochlerotatus</taxon>
        <taxon>Protomacleaya</taxon>
    </lineage>
</organism>
<dbReference type="AlphaFoldDB" id="C6ZQT9"/>
<proteinExistence type="evidence at transcript level"/>
<feature type="domain" description="Aegyptin/gSG7 salivary protein-like four-helix bundle" evidence="5">
    <location>
        <begin position="123"/>
        <end position="239"/>
    </location>
</feature>
<feature type="chain" id="PRO_5002975440" evidence="4">
    <location>
        <begin position="20"/>
        <end position="247"/>
    </location>
</feature>